<dbReference type="PANTHER" id="PTHR48080:SF2">
    <property type="entry name" value="D-GALACTONATE DEHYDRATASE"/>
    <property type="match status" value="1"/>
</dbReference>
<dbReference type="SUPFAM" id="SSF54826">
    <property type="entry name" value="Enolase N-terminal domain-like"/>
    <property type="match status" value="1"/>
</dbReference>
<dbReference type="Gene3D" id="3.30.390.10">
    <property type="entry name" value="Enolase-like, N-terminal domain"/>
    <property type="match status" value="1"/>
</dbReference>
<dbReference type="SFLD" id="SFLDG00179">
    <property type="entry name" value="mandelate_racemase"/>
    <property type="match status" value="1"/>
</dbReference>
<reference evidence="3 4" key="1">
    <citation type="submission" date="2015-07" db="EMBL/GenBank/DDBJ databases">
        <title>Whole genome sequencing of Bosea vaviloviae isolated from cave pool.</title>
        <authorList>
            <person name="Tan N.E.H."/>
            <person name="Lee Y.P."/>
            <person name="Gan H.M."/>
            <person name="Barton H."/>
            <person name="Savka M.A."/>
        </authorList>
    </citation>
    <scope>NUCLEOTIDE SEQUENCE [LARGE SCALE GENOMIC DNA]</scope>
    <source>
        <strain evidence="3 4">SD260</strain>
    </source>
</reference>
<dbReference type="AlphaFoldDB" id="A0A0N1F087"/>
<feature type="domain" description="Mandelate racemase/muconate lactonizing enzyme C-terminal" evidence="2">
    <location>
        <begin position="137"/>
        <end position="253"/>
    </location>
</feature>
<dbReference type="Gene3D" id="3.20.20.120">
    <property type="entry name" value="Enolase-like C-terminal domain"/>
    <property type="match status" value="1"/>
</dbReference>
<name>A0A0N1F087_9HYPH</name>
<dbReference type="PATRIC" id="fig|1526658.3.peg.4863"/>
<comment type="caution">
    <text evidence="3">The sequence shown here is derived from an EMBL/GenBank/DDBJ whole genome shotgun (WGS) entry which is preliminary data.</text>
</comment>
<accession>A0A0N1F087</accession>
<evidence type="ECO:0000256" key="1">
    <source>
        <dbReference type="ARBA" id="ARBA00023239"/>
    </source>
</evidence>
<gene>
    <name evidence="3" type="ORF">AE618_26595</name>
</gene>
<keyword evidence="4" id="KW-1185">Reference proteome</keyword>
<evidence type="ECO:0000259" key="2">
    <source>
        <dbReference type="SMART" id="SM00922"/>
    </source>
</evidence>
<protein>
    <submittedName>
        <fullName evidence="3">Dehydratase</fullName>
    </submittedName>
</protein>
<dbReference type="EMBL" id="LGSZ01000095">
    <property type="protein sequence ID" value="KPH73698.1"/>
    <property type="molecule type" value="Genomic_DNA"/>
</dbReference>
<dbReference type="InterPro" id="IPR036849">
    <property type="entry name" value="Enolase-like_C_sf"/>
</dbReference>
<organism evidence="3 4">
    <name type="scientific">Bosea vaviloviae</name>
    <dbReference type="NCBI Taxonomy" id="1526658"/>
    <lineage>
        <taxon>Bacteria</taxon>
        <taxon>Pseudomonadati</taxon>
        <taxon>Pseudomonadota</taxon>
        <taxon>Alphaproteobacteria</taxon>
        <taxon>Hyphomicrobiales</taxon>
        <taxon>Boseaceae</taxon>
        <taxon>Bosea</taxon>
    </lineage>
</organism>
<sequence>MKITSARIYLIESGGIRPVILELETDEGIIGLGEACIAYGIGGTASAGMLKDIIERYMMGGIDPFRIEALWTEIYDHGFWAKGGGPIVYAAMSAIEQAMLDIKARSLNIPVYELLGGRVQDSLRTYCNGWYFGCTQDSQLPDAAAKAVTDGYDALKFYPFVTIMPEGRLRHPSFRAASDRSIVKRAVQTVSEIRRAVGPDVEIMLDLSAGLTTDDTIRFCREVENLDITYVEEPAVPGDVGALVKIAQNISQRIAVGERVYSRYGFRDILESRAVDILQPDIGNTGGLLEARKIAAMAEAYSMKVQPHICASALSTAVGMHFSASIPNFYIQEHFPYWARIPGHVEVLENPIEASVKGGVIPVSDAAGFGVQLRRTALDNSIYGEYALS</sequence>
<keyword evidence="1" id="KW-0456">Lyase</keyword>
<dbReference type="PANTHER" id="PTHR48080">
    <property type="entry name" value="D-GALACTONATE DEHYDRATASE-RELATED"/>
    <property type="match status" value="1"/>
</dbReference>
<dbReference type="GO" id="GO:0016829">
    <property type="term" value="F:lyase activity"/>
    <property type="evidence" value="ECO:0007669"/>
    <property type="project" value="UniProtKB-KW"/>
</dbReference>
<dbReference type="InterPro" id="IPR013341">
    <property type="entry name" value="Mandelate_racemase_N_dom"/>
</dbReference>
<dbReference type="SFLD" id="SFLDS00001">
    <property type="entry name" value="Enolase"/>
    <property type="match status" value="1"/>
</dbReference>
<dbReference type="InterPro" id="IPR029065">
    <property type="entry name" value="Enolase_C-like"/>
</dbReference>
<dbReference type="Proteomes" id="UP000037822">
    <property type="component" value="Unassembled WGS sequence"/>
</dbReference>
<dbReference type="SMART" id="SM00922">
    <property type="entry name" value="MR_MLE"/>
    <property type="match status" value="1"/>
</dbReference>
<dbReference type="Pfam" id="PF13378">
    <property type="entry name" value="MR_MLE_C"/>
    <property type="match status" value="1"/>
</dbReference>
<dbReference type="SUPFAM" id="SSF51604">
    <property type="entry name" value="Enolase C-terminal domain-like"/>
    <property type="match status" value="1"/>
</dbReference>
<dbReference type="OrthoDB" id="9802699at2"/>
<dbReference type="InterPro" id="IPR013342">
    <property type="entry name" value="Mandelate_racemase_C"/>
</dbReference>
<proteinExistence type="predicted"/>
<dbReference type="CDD" id="cd03316">
    <property type="entry name" value="MR_like"/>
    <property type="match status" value="1"/>
</dbReference>
<dbReference type="RefSeq" id="WP_054212052.1">
    <property type="nucleotide sequence ID" value="NZ_LGSZ01000095.1"/>
</dbReference>
<dbReference type="InterPro" id="IPR034593">
    <property type="entry name" value="DgoD-like"/>
</dbReference>
<dbReference type="Pfam" id="PF02746">
    <property type="entry name" value="MR_MLE_N"/>
    <property type="match status" value="1"/>
</dbReference>
<evidence type="ECO:0000313" key="4">
    <source>
        <dbReference type="Proteomes" id="UP000037822"/>
    </source>
</evidence>
<dbReference type="InterPro" id="IPR029017">
    <property type="entry name" value="Enolase-like_N"/>
</dbReference>
<evidence type="ECO:0000313" key="3">
    <source>
        <dbReference type="EMBL" id="KPH73698.1"/>
    </source>
</evidence>